<evidence type="ECO:0000313" key="1">
    <source>
        <dbReference type="EMBL" id="VAW92137.1"/>
    </source>
</evidence>
<dbReference type="Pfam" id="PF05494">
    <property type="entry name" value="MlaC"/>
    <property type="match status" value="1"/>
</dbReference>
<sequence length="235" mass="26799">MLGKQNLSIKFIGGILILLLINTANVFAASKAAVITPEQILNKATDNLLLVINRDRERIKETPEYVYDVVKKYLVPHVDFVSAARWVLGKHERGASKKEKIQFILEFRTLMIRFYATALREYLINNEKIINKEMIRYFPVKLKSGDKEVIVRSEIIPTSGKKVPVNFHMHIKKGKWKIFDVSVDGVSVVTTYRTSFSSQIRKKGLTAVIATLKKRNASLIEPVKLTDNAVKDKKN</sequence>
<protein>
    <recommendedName>
        <fullName evidence="2">Phospholipid ABC transporter shuttle protein MlaC</fullName>
    </recommendedName>
</protein>
<dbReference type="PANTHER" id="PTHR36573">
    <property type="entry name" value="INTERMEMBRANE PHOSPHOLIPID TRANSPORT SYSTEM BINDING PROTEIN MLAC"/>
    <property type="match status" value="1"/>
</dbReference>
<dbReference type="InterPro" id="IPR042245">
    <property type="entry name" value="Tgt2/MlaC_sf"/>
</dbReference>
<gene>
    <name evidence="1" type="ORF">MNBD_GAMMA22-2368</name>
</gene>
<proteinExistence type="predicted"/>
<dbReference type="PIRSF" id="PIRSF004649">
    <property type="entry name" value="MlaC"/>
    <property type="match status" value="1"/>
</dbReference>
<reference evidence="1" key="1">
    <citation type="submission" date="2018-06" db="EMBL/GenBank/DDBJ databases">
        <authorList>
            <person name="Zhirakovskaya E."/>
        </authorList>
    </citation>
    <scope>NUCLEOTIDE SEQUENCE</scope>
</reference>
<evidence type="ECO:0008006" key="2">
    <source>
        <dbReference type="Google" id="ProtNLM"/>
    </source>
</evidence>
<organism evidence="1">
    <name type="scientific">hydrothermal vent metagenome</name>
    <dbReference type="NCBI Taxonomy" id="652676"/>
    <lineage>
        <taxon>unclassified sequences</taxon>
        <taxon>metagenomes</taxon>
        <taxon>ecological metagenomes</taxon>
    </lineage>
</organism>
<dbReference type="AlphaFoldDB" id="A0A3B0ZXP7"/>
<dbReference type="InterPro" id="IPR008869">
    <property type="entry name" value="MlaC/ttg2D"/>
</dbReference>
<dbReference type="EMBL" id="UOFS01000011">
    <property type="protein sequence ID" value="VAW92137.1"/>
    <property type="molecule type" value="Genomic_DNA"/>
</dbReference>
<accession>A0A3B0ZXP7</accession>
<name>A0A3B0ZXP7_9ZZZZ</name>
<dbReference type="PANTHER" id="PTHR36573:SF1">
    <property type="entry name" value="INTERMEMBRANE PHOSPHOLIPID TRANSPORT SYSTEM BINDING PROTEIN MLAC"/>
    <property type="match status" value="1"/>
</dbReference>
<dbReference type="Gene3D" id="3.10.450.710">
    <property type="entry name" value="Tgt2/MlaC"/>
    <property type="match status" value="1"/>
</dbReference>